<keyword evidence="3" id="KW-1185">Reference proteome</keyword>
<dbReference type="EMBL" id="QWLB01000006">
    <property type="protein sequence ID" value="RIH93417.1"/>
    <property type="molecule type" value="Genomic_DNA"/>
</dbReference>
<dbReference type="AlphaFoldDB" id="A0A399F9S3"/>
<dbReference type="RefSeq" id="WP_119356194.1">
    <property type="nucleotide sequence ID" value="NZ_BJXM01000013.1"/>
</dbReference>
<protein>
    <recommendedName>
        <fullName evidence="1">PrcB C-terminal domain-containing protein</fullName>
    </recommendedName>
</protein>
<gene>
    <name evidence="2" type="ORF">Mgrana_00673</name>
</gene>
<organism evidence="2 3">
    <name type="scientific">Meiothermus granaticius NBRC 107808</name>
    <dbReference type="NCBI Taxonomy" id="1227551"/>
    <lineage>
        <taxon>Bacteria</taxon>
        <taxon>Thermotogati</taxon>
        <taxon>Deinococcota</taxon>
        <taxon>Deinococci</taxon>
        <taxon>Thermales</taxon>
        <taxon>Thermaceae</taxon>
        <taxon>Meiothermus</taxon>
    </lineage>
</organism>
<evidence type="ECO:0000259" key="1">
    <source>
        <dbReference type="Pfam" id="PF14343"/>
    </source>
</evidence>
<dbReference type="OrthoDB" id="29537at2"/>
<dbReference type="Proteomes" id="UP000266178">
    <property type="component" value="Unassembled WGS sequence"/>
</dbReference>
<proteinExistence type="predicted"/>
<accession>A0A399F9S3</accession>
<dbReference type="Pfam" id="PF14343">
    <property type="entry name" value="PrcB_C"/>
    <property type="match status" value="1"/>
</dbReference>
<sequence length="332" mass="35096">MNRAWGLLVFGLVGCVPTQSQLPYQVDEVQLLFPDSTERWSFFYGTPQTLKLGDTTLTLAPGPEEALRVNTQAWRREVGAALPARARTTRDATGLHLQLQAGAGVKSAWLYDQGWSSLSGLGSPSPQTTPAPPRFEGLSPSEAALVQQEILTRAAGRPTVLYQVSPPLPPLALDPAPDRYTITALAVQYGLGEEAMNPSNVQVLAQGSNAAYTNPRPAAFVAGDAAALAALWRLVGGNQVPAPAAPAVNFAQRRVVAFFWGQKSSGGYSVRYLSSRLSGSTLQVTLRLAMPAPGSLTTQALTSPFVALEVPAGFSRVEFVDEAGQLLASAGP</sequence>
<feature type="domain" description="PrcB C-terminal" evidence="1">
    <location>
        <begin position="255"/>
        <end position="311"/>
    </location>
</feature>
<dbReference type="PROSITE" id="PS51257">
    <property type="entry name" value="PROKAR_LIPOPROTEIN"/>
    <property type="match status" value="1"/>
</dbReference>
<evidence type="ECO:0000313" key="2">
    <source>
        <dbReference type="EMBL" id="RIH93417.1"/>
    </source>
</evidence>
<dbReference type="InterPro" id="IPR025748">
    <property type="entry name" value="PrcB_C_dom"/>
</dbReference>
<name>A0A399F9S3_9DEIN</name>
<reference evidence="2 3" key="1">
    <citation type="submission" date="2018-08" db="EMBL/GenBank/DDBJ databases">
        <title>Meiothermus granaticius genome AF-68 sequencing project.</title>
        <authorList>
            <person name="Da Costa M.S."/>
            <person name="Albuquerque L."/>
            <person name="Raposo P."/>
            <person name="Froufe H.J.C."/>
            <person name="Barroso C.S."/>
            <person name="Egas C."/>
        </authorList>
    </citation>
    <scope>NUCLEOTIDE SEQUENCE [LARGE SCALE GENOMIC DNA]</scope>
    <source>
        <strain evidence="2 3">AF-68</strain>
    </source>
</reference>
<comment type="caution">
    <text evidence="2">The sequence shown here is derived from an EMBL/GenBank/DDBJ whole genome shotgun (WGS) entry which is preliminary data.</text>
</comment>
<evidence type="ECO:0000313" key="3">
    <source>
        <dbReference type="Proteomes" id="UP000266178"/>
    </source>
</evidence>